<evidence type="ECO:0000256" key="5">
    <source>
        <dbReference type="ARBA" id="ARBA00023237"/>
    </source>
</evidence>
<comment type="subcellular location">
    <subcellularLocation>
        <location evidence="1">Cell outer membrane</location>
    </subcellularLocation>
</comment>
<comment type="caution">
    <text evidence="7">The sequence shown here is derived from an EMBL/GenBank/DDBJ whole genome shotgun (WGS) entry which is preliminary data.</text>
</comment>
<dbReference type="GO" id="GO:0009279">
    <property type="term" value="C:cell outer membrane"/>
    <property type="evidence" value="ECO:0007669"/>
    <property type="project" value="UniProtKB-SubCell"/>
</dbReference>
<accession>A0A2M8WJW8</accession>
<evidence type="ECO:0000313" key="7">
    <source>
        <dbReference type="EMBL" id="PJI91231.1"/>
    </source>
</evidence>
<evidence type="ECO:0000256" key="2">
    <source>
        <dbReference type="ARBA" id="ARBA00005722"/>
    </source>
</evidence>
<protein>
    <submittedName>
        <fullName evidence="7">Outer membrane scaffolding protein for murein synthesis (MipA/OmpV family)</fullName>
    </submittedName>
</protein>
<keyword evidence="8" id="KW-1185">Reference proteome</keyword>
<dbReference type="PANTHER" id="PTHR38776:SF1">
    <property type="entry name" value="MLTA-INTERACTING PROTEIN-RELATED"/>
    <property type="match status" value="1"/>
</dbReference>
<dbReference type="RefSeq" id="WP_168769021.1">
    <property type="nucleotide sequence ID" value="NZ_PGTY01000001.1"/>
</dbReference>
<dbReference type="InterPro" id="IPR010583">
    <property type="entry name" value="MipA"/>
</dbReference>
<evidence type="ECO:0000256" key="6">
    <source>
        <dbReference type="SAM" id="SignalP"/>
    </source>
</evidence>
<sequence length="250" mass="27139">MLNRLILSTVLLTVPLAAAAQEQANGIEFRFGLGPSIGPGYFGDEDYDIGVRPKFQLERFQFGDISRDRRDRATGLRFSPSIRFIGARSADDFDELTGLDDIDPTLEIGGGLAFRTADYEVFAKLRYGAIGHEAFVAELGSDIFYQPSDQLTFKAGPRILFGDADYAQTYFGVTADESAASSFDAFDAAGGLMSAGAKAEATYAINDDWQVVGTLQYDQLLDDAADSPITQSDDLFSGSIVLTRRITLGF</sequence>
<gene>
    <name evidence="7" type="ORF">BC777_0055</name>
</gene>
<feature type="chain" id="PRO_5014708701" evidence="6">
    <location>
        <begin position="20"/>
        <end position="250"/>
    </location>
</feature>
<organism evidence="7 8">
    <name type="scientific">Yoonia maricola</name>
    <dbReference type="NCBI Taxonomy" id="420999"/>
    <lineage>
        <taxon>Bacteria</taxon>
        <taxon>Pseudomonadati</taxon>
        <taxon>Pseudomonadota</taxon>
        <taxon>Alphaproteobacteria</taxon>
        <taxon>Rhodobacterales</taxon>
        <taxon>Paracoccaceae</taxon>
        <taxon>Yoonia</taxon>
    </lineage>
</organism>
<feature type="signal peptide" evidence="6">
    <location>
        <begin position="1"/>
        <end position="19"/>
    </location>
</feature>
<evidence type="ECO:0000313" key="8">
    <source>
        <dbReference type="Proteomes" id="UP000228531"/>
    </source>
</evidence>
<dbReference type="EMBL" id="PGTY01000001">
    <property type="protein sequence ID" value="PJI91231.1"/>
    <property type="molecule type" value="Genomic_DNA"/>
</dbReference>
<dbReference type="Proteomes" id="UP000228531">
    <property type="component" value="Unassembled WGS sequence"/>
</dbReference>
<evidence type="ECO:0000256" key="3">
    <source>
        <dbReference type="ARBA" id="ARBA00022729"/>
    </source>
</evidence>
<dbReference type="PANTHER" id="PTHR38776">
    <property type="entry name" value="MLTA-INTERACTING PROTEIN-RELATED"/>
    <property type="match status" value="1"/>
</dbReference>
<dbReference type="AlphaFoldDB" id="A0A2M8WJW8"/>
<evidence type="ECO:0000256" key="4">
    <source>
        <dbReference type="ARBA" id="ARBA00023136"/>
    </source>
</evidence>
<comment type="similarity">
    <text evidence="2">Belongs to the MipA/OmpV family.</text>
</comment>
<proteinExistence type="inferred from homology"/>
<name>A0A2M8WJW8_9RHOB</name>
<keyword evidence="4" id="KW-0472">Membrane</keyword>
<keyword evidence="5" id="KW-0998">Cell outer membrane</keyword>
<keyword evidence="3 6" id="KW-0732">Signal</keyword>
<reference evidence="7 8" key="1">
    <citation type="submission" date="2017-11" db="EMBL/GenBank/DDBJ databases">
        <title>Genomic Encyclopedia of Archaeal and Bacterial Type Strains, Phase II (KMG-II): From Individual Species to Whole Genera.</title>
        <authorList>
            <person name="Goeker M."/>
        </authorList>
    </citation>
    <scope>NUCLEOTIDE SEQUENCE [LARGE SCALE GENOMIC DNA]</scope>
    <source>
        <strain evidence="7 8">DSM 29128</strain>
    </source>
</reference>
<evidence type="ECO:0000256" key="1">
    <source>
        <dbReference type="ARBA" id="ARBA00004442"/>
    </source>
</evidence>
<dbReference type="Pfam" id="PF06629">
    <property type="entry name" value="MipA"/>
    <property type="match status" value="1"/>
</dbReference>